<dbReference type="InterPro" id="IPR001296">
    <property type="entry name" value="Glyco_trans_1"/>
</dbReference>
<dbReference type="SUPFAM" id="SSF53756">
    <property type="entry name" value="UDP-Glycosyltransferase/glycogen phosphorylase"/>
    <property type="match status" value="1"/>
</dbReference>
<dbReference type="GO" id="GO:0016757">
    <property type="term" value="F:glycosyltransferase activity"/>
    <property type="evidence" value="ECO:0007669"/>
    <property type="project" value="InterPro"/>
</dbReference>
<protein>
    <recommendedName>
        <fullName evidence="5">Glycosyl transferase family 1 domain-containing protein</fullName>
    </recommendedName>
</protein>
<feature type="domain" description="Glycosyltransferase subfamily 4-like N-terminal" evidence="3">
    <location>
        <begin position="61"/>
        <end position="185"/>
    </location>
</feature>
<dbReference type="Pfam" id="PF13439">
    <property type="entry name" value="Glyco_transf_4"/>
    <property type="match status" value="1"/>
</dbReference>
<dbReference type="Pfam" id="PF00534">
    <property type="entry name" value="Glycos_transf_1"/>
    <property type="match status" value="1"/>
</dbReference>
<proteinExistence type="predicted"/>
<evidence type="ECO:0000259" key="3">
    <source>
        <dbReference type="Pfam" id="PF13439"/>
    </source>
</evidence>
<evidence type="ECO:0000259" key="2">
    <source>
        <dbReference type="Pfam" id="PF00534"/>
    </source>
</evidence>
<accession>A0A382DNT6</accession>
<organism evidence="4">
    <name type="scientific">marine metagenome</name>
    <dbReference type="NCBI Taxonomy" id="408172"/>
    <lineage>
        <taxon>unclassified sequences</taxon>
        <taxon>metagenomes</taxon>
        <taxon>ecological metagenomes</taxon>
    </lineage>
</organism>
<evidence type="ECO:0000313" key="4">
    <source>
        <dbReference type="EMBL" id="SVB40048.1"/>
    </source>
</evidence>
<evidence type="ECO:0008006" key="5">
    <source>
        <dbReference type="Google" id="ProtNLM"/>
    </source>
</evidence>
<dbReference type="InterPro" id="IPR028098">
    <property type="entry name" value="Glyco_trans_4-like_N"/>
</dbReference>
<evidence type="ECO:0000256" key="1">
    <source>
        <dbReference type="ARBA" id="ARBA00022679"/>
    </source>
</evidence>
<keyword evidence="1" id="KW-0808">Transferase</keyword>
<dbReference type="GO" id="GO:0009103">
    <property type="term" value="P:lipopolysaccharide biosynthetic process"/>
    <property type="evidence" value="ECO:0007669"/>
    <property type="project" value="TreeGrafter"/>
</dbReference>
<dbReference type="AlphaFoldDB" id="A0A382DNT6"/>
<dbReference type="CDD" id="cd03809">
    <property type="entry name" value="GT4_MtfB-like"/>
    <property type="match status" value="1"/>
</dbReference>
<dbReference type="PANTHER" id="PTHR46401:SF2">
    <property type="entry name" value="GLYCOSYLTRANSFERASE WBBK-RELATED"/>
    <property type="match status" value="1"/>
</dbReference>
<sequence length="388" mass="44243">MLTIGFESKRLLTSSTGFGTYSRTLVRDICKYYPETRCVLIAHDSYKVLNRLSTFSSSEVEQVKRSDTLKVVYPPNTWHLYWKLLGAKRALYDHGVDIYHGLAHQIPRSVRQKRLPIVLTVHDLIYRYYPELFPGEDLNLYESQLLNACSISNKIVAVSESTKRDLVNFFSISPQKISVIYSACDYRYHKTETSETIQQTRSIYGLPEKYLLYVGSMSERKNLLSVVKALNIIPRSDRLPLVVVGATTSYSNVVGDYIKNNDLDNWVIFPKRVETEDLPAVYQAAEIFLYTSLYEGFGMPILEALSSRIPVITSNISAMPEAAGPDSRLIDPESPDEIATGITDILSDDSLRHKMIENGYAYSQKFNNKKVTEKMLQLYQTSILNHKK</sequence>
<dbReference type="PANTHER" id="PTHR46401">
    <property type="entry name" value="GLYCOSYLTRANSFERASE WBBK-RELATED"/>
    <property type="match status" value="1"/>
</dbReference>
<name>A0A382DNT6_9ZZZZ</name>
<dbReference type="Gene3D" id="3.40.50.2000">
    <property type="entry name" value="Glycogen Phosphorylase B"/>
    <property type="match status" value="2"/>
</dbReference>
<feature type="domain" description="Glycosyl transferase family 1" evidence="2">
    <location>
        <begin position="207"/>
        <end position="360"/>
    </location>
</feature>
<dbReference type="EMBL" id="UINC01040330">
    <property type="protein sequence ID" value="SVB40048.1"/>
    <property type="molecule type" value="Genomic_DNA"/>
</dbReference>
<gene>
    <name evidence="4" type="ORF">METZ01_LOCUS192902</name>
</gene>
<reference evidence="4" key="1">
    <citation type="submission" date="2018-05" db="EMBL/GenBank/DDBJ databases">
        <authorList>
            <person name="Lanie J.A."/>
            <person name="Ng W.-L."/>
            <person name="Kazmierczak K.M."/>
            <person name="Andrzejewski T.M."/>
            <person name="Davidsen T.M."/>
            <person name="Wayne K.J."/>
            <person name="Tettelin H."/>
            <person name="Glass J.I."/>
            <person name="Rusch D."/>
            <person name="Podicherti R."/>
            <person name="Tsui H.-C.T."/>
            <person name="Winkler M.E."/>
        </authorList>
    </citation>
    <scope>NUCLEOTIDE SEQUENCE</scope>
</reference>